<keyword evidence="2" id="KW-1133">Transmembrane helix</keyword>
<dbReference type="CDD" id="cd04458">
    <property type="entry name" value="CSP_CDS"/>
    <property type="match status" value="1"/>
</dbReference>
<dbReference type="InterPro" id="IPR002059">
    <property type="entry name" value="CSP_DNA-bd"/>
</dbReference>
<evidence type="ECO:0000256" key="1">
    <source>
        <dbReference type="ARBA" id="ARBA00022553"/>
    </source>
</evidence>
<sequence>MYMRYQGKITNWKDDKGFGFIYPNGGGNQVFVHIRSFSNRQRRPVGDEIVTYELKVDTKGRAQAMNVAFVGERASSNISTERRNAPLVLVATFLIFVTASAFVGKLPFAVLWLYLAGSAVAFLAYAFDKSAARKDQRRTPESTLHFYALIGGWPGALAAQRLLRHKSRKQSFQIVFWATTVLNCCALAWLFSPSGSEALRSFLGEA</sequence>
<protein>
    <submittedName>
        <fullName evidence="4">Cold-shock DNA-binding domain</fullName>
    </submittedName>
</protein>
<dbReference type="GO" id="GO:0043488">
    <property type="term" value="P:regulation of mRNA stability"/>
    <property type="evidence" value="ECO:0007669"/>
    <property type="project" value="TreeGrafter"/>
</dbReference>
<keyword evidence="1" id="KW-0597">Phosphoprotein</keyword>
<name>A0A1G5SIK6_9PROT</name>
<feature type="transmembrane region" description="Helical" evidence="2">
    <location>
        <begin position="174"/>
        <end position="192"/>
    </location>
</feature>
<dbReference type="AlphaFoldDB" id="A0A1G5SIK6"/>
<evidence type="ECO:0000259" key="3">
    <source>
        <dbReference type="PROSITE" id="PS51857"/>
    </source>
</evidence>
<feature type="domain" description="CSD" evidence="3">
    <location>
        <begin position="4"/>
        <end position="69"/>
    </location>
</feature>
<dbReference type="GO" id="GO:0003677">
    <property type="term" value="F:DNA binding"/>
    <property type="evidence" value="ECO:0007669"/>
    <property type="project" value="UniProtKB-KW"/>
</dbReference>
<dbReference type="GO" id="GO:0005829">
    <property type="term" value="C:cytosol"/>
    <property type="evidence" value="ECO:0007669"/>
    <property type="project" value="UniProtKB-ARBA"/>
</dbReference>
<dbReference type="InterPro" id="IPR011129">
    <property type="entry name" value="CSD"/>
</dbReference>
<dbReference type="SUPFAM" id="SSF50249">
    <property type="entry name" value="Nucleic acid-binding proteins"/>
    <property type="match status" value="1"/>
</dbReference>
<dbReference type="Pfam" id="PF00313">
    <property type="entry name" value="CSD"/>
    <property type="match status" value="1"/>
</dbReference>
<feature type="transmembrane region" description="Helical" evidence="2">
    <location>
        <begin position="109"/>
        <end position="127"/>
    </location>
</feature>
<accession>A0A1G5SIK6</accession>
<proteinExistence type="predicted"/>
<dbReference type="Pfam" id="PF06961">
    <property type="entry name" value="DUF1294"/>
    <property type="match status" value="1"/>
</dbReference>
<dbReference type="Proteomes" id="UP000198729">
    <property type="component" value="Unassembled WGS sequence"/>
</dbReference>
<dbReference type="SMART" id="SM00357">
    <property type="entry name" value="CSP"/>
    <property type="match status" value="1"/>
</dbReference>
<dbReference type="PANTHER" id="PTHR12962:SF1">
    <property type="entry name" value="COLD SHOCK DOMAIN-CONTAINING PROTEIN CG9705"/>
    <property type="match status" value="1"/>
</dbReference>
<dbReference type="InterPro" id="IPR012340">
    <property type="entry name" value="NA-bd_OB-fold"/>
</dbReference>
<keyword evidence="4" id="KW-0238">DNA-binding</keyword>
<evidence type="ECO:0000313" key="4">
    <source>
        <dbReference type="EMBL" id="SCZ87036.1"/>
    </source>
</evidence>
<dbReference type="STRING" id="51642.NSMM_90003"/>
<dbReference type="InterPro" id="IPR010718">
    <property type="entry name" value="DUF1294"/>
</dbReference>
<keyword evidence="2" id="KW-0812">Transmembrane</keyword>
<gene>
    <name evidence="4" type="ORF">NSMM_90003</name>
</gene>
<dbReference type="GO" id="GO:0003730">
    <property type="term" value="F:mRNA 3'-UTR binding"/>
    <property type="evidence" value="ECO:0007669"/>
    <property type="project" value="TreeGrafter"/>
</dbReference>
<dbReference type="PANTHER" id="PTHR12962">
    <property type="entry name" value="CALCIUM-REGULATED HEAT STABLE PROTEIN CRHSP-24-RELATED"/>
    <property type="match status" value="1"/>
</dbReference>
<evidence type="ECO:0000313" key="5">
    <source>
        <dbReference type="Proteomes" id="UP000198729"/>
    </source>
</evidence>
<dbReference type="InterPro" id="IPR052069">
    <property type="entry name" value="Ca-reg_mRNA-binding_domain"/>
</dbReference>
<evidence type="ECO:0000256" key="2">
    <source>
        <dbReference type="SAM" id="Phobius"/>
    </source>
</evidence>
<dbReference type="RefSeq" id="WP_342671800.1">
    <property type="nucleotide sequence ID" value="NZ_FMWO01000102.1"/>
</dbReference>
<dbReference type="PROSITE" id="PS51857">
    <property type="entry name" value="CSD_2"/>
    <property type="match status" value="1"/>
</dbReference>
<keyword evidence="2" id="KW-0472">Membrane</keyword>
<reference evidence="4 5" key="1">
    <citation type="submission" date="2016-10" db="EMBL/GenBank/DDBJ databases">
        <authorList>
            <person name="de Groot N.N."/>
        </authorList>
    </citation>
    <scope>NUCLEOTIDE SEQUENCE [LARGE SCALE GENOMIC DNA]</scope>
    <source>
        <strain evidence="4">1</strain>
    </source>
</reference>
<dbReference type="Gene3D" id="2.40.50.140">
    <property type="entry name" value="Nucleic acid-binding proteins"/>
    <property type="match status" value="1"/>
</dbReference>
<organism evidence="4 5">
    <name type="scientific">Nitrosomonas mobilis</name>
    <dbReference type="NCBI Taxonomy" id="51642"/>
    <lineage>
        <taxon>Bacteria</taxon>
        <taxon>Pseudomonadati</taxon>
        <taxon>Pseudomonadota</taxon>
        <taxon>Betaproteobacteria</taxon>
        <taxon>Nitrosomonadales</taxon>
        <taxon>Nitrosomonadaceae</taxon>
        <taxon>Nitrosomonas</taxon>
    </lineage>
</organism>
<feature type="transmembrane region" description="Helical" evidence="2">
    <location>
        <begin position="85"/>
        <end position="103"/>
    </location>
</feature>
<dbReference type="EMBL" id="FMWO01000102">
    <property type="protein sequence ID" value="SCZ87036.1"/>
    <property type="molecule type" value="Genomic_DNA"/>
</dbReference>
<keyword evidence="5" id="KW-1185">Reference proteome</keyword>